<evidence type="ECO:0000259" key="1">
    <source>
        <dbReference type="PROSITE" id="PS50146"/>
    </source>
</evidence>
<dbReference type="InParanoid" id="A0A165DBV7"/>
<dbReference type="PANTHER" id="PTHR12358:SF31">
    <property type="entry name" value="ACYLGLYCEROL KINASE, MITOCHONDRIAL"/>
    <property type="match status" value="1"/>
</dbReference>
<dbReference type="STRING" id="1353952.A0A165DBV7"/>
<proteinExistence type="predicted"/>
<dbReference type="OrthoDB" id="3853857at2759"/>
<evidence type="ECO:0000313" key="2">
    <source>
        <dbReference type="EMBL" id="KZT52478.1"/>
    </source>
</evidence>
<sequence length="490" mass="53663">MASIAGADWDLDNSLHLTVDGKPAVLWFTQDEFKVSALGRQAGAPEAVRLRTALKHVLYAELVNGEAAIATLALKKKAHVVLHIRGRPREGEEELAEAWMARLMSAAGCVVPGRRLKIIVNPFGGQGKGKHIWEHRARPVFEAAKCSIDVTLTTHGGHAEELASTFDVDAYDAIAVVSGDGVVYETFNGLAKHKQPKRALQLPVAHIPAGSGNAFTVSLVGPKDCRDVALAALNIVKGHVMPIDLASCTQGETRRITFLSQTLGLMADLDLGTENLRWMGERRFIVGFIRGVIRMKPCPVKIWMKVAESDKQRMLDVFRKHASDRKLDTHGNVLPPAANGNGEAAVDGEDDALPPLKYRDTDNDGWIEFPEKIIYLYGGMMPFVSRDFMQFPVSEMNDGLLDLVLQTPATRGVILGSQDGAEEGKQYWLPSQHYFKVHAYRAIPLAKEGNVAIDGERWPFLPFQIEVHPGLGRTVSMLGRWAGDGGCLAE</sequence>
<dbReference type="PROSITE" id="PS50146">
    <property type="entry name" value="DAGK"/>
    <property type="match status" value="1"/>
</dbReference>
<dbReference type="Proteomes" id="UP000076842">
    <property type="component" value="Unassembled WGS sequence"/>
</dbReference>
<feature type="domain" description="DAGKc" evidence="1">
    <location>
        <begin position="111"/>
        <end position="252"/>
    </location>
</feature>
<evidence type="ECO:0000313" key="3">
    <source>
        <dbReference type="Proteomes" id="UP000076842"/>
    </source>
</evidence>
<dbReference type="SUPFAM" id="SSF111331">
    <property type="entry name" value="NAD kinase/diacylglycerol kinase-like"/>
    <property type="match status" value="1"/>
</dbReference>
<gene>
    <name evidence="2" type="ORF">CALCODRAFT_487120</name>
</gene>
<dbReference type="GO" id="GO:0046512">
    <property type="term" value="P:sphingosine biosynthetic process"/>
    <property type="evidence" value="ECO:0007669"/>
    <property type="project" value="TreeGrafter"/>
</dbReference>
<dbReference type="InterPro" id="IPR016064">
    <property type="entry name" value="NAD/diacylglycerol_kinase_sf"/>
</dbReference>
<dbReference type="GO" id="GO:0001727">
    <property type="term" value="F:lipid kinase activity"/>
    <property type="evidence" value="ECO:0007669"/>
    <property type="project" value="UniProtKB-ARBA"/>
</dbReference>
<name>A0A165DBV7_9BASI</name>
<dbReference type="GO" id="GO:0016020">
    <property type="term" value="C:membrane"/>
    <property type="evidence" value="ECO:0007669"/>
    <property type="project" value="TreeGrafter"/>
</dbReference>
<dbReference type="PANTHER" id="PTHR12358">
    <property type="entry name" value="SPHINGOSINE KINASE"/>
    <property type="match status" value="1"/>
</dbReference>
<dbReference type="InterPro" id="IPR050187">
    <property type="entry name" value="Lipid_Phosphate_FormReg"/>
</dbReference>
<protein>
    <recommendedName>
        <fullName evidence="1">DAGKc domain-containing protein</fullName>
    </recommendedName>
</protein>
<accession>A0A165DBV7</accession>
<dbReference type="GO" id="GO:0016773">
    <property type="term" value="F:phosphotransferase activity, alcohol group as acceptor"/>
    <property type="evidence" value="ECO:0007669"/>
    <property type="project" value="UniProtKB-ARBA"/>
</dbReference>
<dbReference type="Pfam" id="PF00781">
    <property type="entry name" value="DAGK_cat"/>
    <property type="match status" value="1"/>
</dbReference>
<dbReference type="EMBL" id="KV424065">
    <property type="protein sequence ID" value="KZT52478.1"/>
    <property type="molecule type" value="Genomic_DNA"/>
</dbReference>
<dbReference type="AlphaFoldDB" id="A0A165DBV7"/>
<dbReference type="InterPro" id="IPR001206">
    <property type="entry name" value="Diacylglycerol_kinase_cat_dom"/>
</dbReference>
<dbReference type="InterPro" id="IPR017438">
    <property type="entry name" value="ATP-NAD_kinase_N"/>
</dbReference>
<dbReference type="FunCoup" id="A0A165DBV7">
    <property type="interactions" value="161"/>
</dbReference>
<reference evidence="2 3" key="1">
    <citation type="journal article" date="2016" name="Mol. Biol. Evol.">
        <title>Comparative Genomics of Early-Diverging Mushroom-Forming Fungi Provides Insights into the Origins of Lignocellulose Decay Capabilities.</title>
        <authorList>
            <person name="Nagy L.G."/>
            <person name="Riley R."/>
            <person name="Tritt A."/>
            <person name="Adam C."/>
            <person name="Daum C."/>
            <person name="Floudas D."/>
            <person name="Sun H."/>
            <person name="Yadav J.S."/>
            <person name="Pangilinan J."/>
            <person name="Larsson K.H."/>
            <person name="Matsuura K."/>
            <person name="Barry K."/>
            <person name="Labutti K."/>
            <person name="Kuo R."/>
            <person name="Ohm R.A."/>
            <person name="Bhattacharya S.S."/>
            <person name="Shirouzu T."/>
            <person name="Yoshinaga Y."/>
            <person name="Martin F.M."/>
            <person name="Grigoriev I.V."/>
            <person name="Hibbett D.S."/>
        </authorList>
    </citation>
    <scope>NUCLEOTIDE SEQUENCE [LARGE SCALE GENOMIC DNA]</scope>
    <source>
        <strain evidence="2 3">HHB12733</strain>
    </source>
</reference>
<dbReference type="GO" id="GO:0005737">
    <property type="term" value="C:cytoplasm"/>
    <property type="evidence" value="ECO:0007669"/>
    <property type="project" value="TreeGrafter"/>
</dbReference>
<organism evidence="2 3">
    <name type="scientific">Calocera cornea HHB12733</name>
    <dbReference type="NCBI Taxonomy" id="1353952"/>
    <lineage>
        <taxon>Eukaryota</taxon>
        <taxon>Fungi</taxon>
        <taxon>Dikarya</taxon>
        <taxon>Basidiomycota</taxon>
        <taxon>Agaricomycotina</taxon>
        <taxon>Dacrymycetes</taxon>
        <taxon>Dacrymycetales</taxon>
        <taxon>Dacrymycetaceae</taxon>
        <taxon>Calocera</taxon>
    </lineage>
</organism>
<keyword evidence="3" id="KW-1185">Reference proteome</keyword>
<dbReference type="SMART" id="SM00046">
    <property type="entry name" value="DAGKc"/>
    <property type="match status" value="1"/>
</dbReference>
<dbReference type="Gene3D" id="2.60.200.40">
    <property type="match status" value="1"/>
</dbReference>
<dbReference type="Gene3D" id="3.40.50.10330">
    <property type="entry name" value="Probable inorganic polyphosphate/atp-NAD kinase, domain 1"/>
    <property type="match status" value="1"/>
</dbReference>